<dbReference type="GO" id="GO:0005507">
    <property type="term" value="F:copper ion binding"/>
    <property type="evidence" value="ECO:0007669"/>
    <property type="project" value="InterPro"/>
</dbReference>
<dbReference type="RefSeq" id="WP_184995734.1">
    <property type="nucleotide sequence ID" value="NZ_BOMK01000003.1"/>
</dbReference>
<dbReference type="Gene3D" id="2.60.40.1220">
    <property type="match status" value="1"/>
</dbReference>
<evidence type="ECO:0000259" key="5">
    <source>
        <dbReference type="Pfam" id="PF04234"/>
    </source>
</evidence>
<reference evidence="6 7" key="1">
    <citation type="submission" date="2020-08" db="EMBL/GenBank/DDBJ databases">
        <title>Sequencing the genomes of 1000 actinobacteria strains.</title>
        <authorList>
            <person name="Klenk H.-P."/>
        </authorList>
    </citation>
    <scope>NUCLEOTIDE SEQUENCE [LARGE SCALE GENOMIC DNA]</scope>
    <source>
        <strain evidence="6 7">DSM 43149</strain>
    </source>
</reference>
<dbReference type="InterPro" id="IPR014756">
    <property type="entry name" value="Ig_E-set"/>
</dbReference>
<protein>
    <submittedName>
        <fullName evidence="6">Methionine-rich copper-binding protein CopC</fullName>
    </submittedName>
</protein>
<evidence type="ECO:0000256" key="2">
    <source>
        <dbReference type="ARBA" id="ARBA00023008"/>
    </source>
</evidence>
<keyword evidence="3" id="KW-1133">Transmembrane helix</keyword>
<feature type="chain" id="PRO_5031272822" evidence="4">
    <location>
        <begin position="23"/>
        <end position="223"/>
    </location>
</feature>
<feature type="domain" description="CopC" evidence="5">
    <location>
        <begin position="23"/>
        <end position="139"/>
    </location>
</feature>
<keyword evidence="3" id="KW-0472">Membrane</keyword>
<keyword evidence="2" id="KW-0186">Copper</keyword>
<dbReference type="InterPro" id="IPR007348">
    <property type="entry name" value="CopC_dom"/>
</dbReference>
<proteinExistence type="predicted"/>
<keyword evidence="1 4" id="KW-0732">Signal</keyword>
<sequence>MSAIAAATVLAVAVVAPPPAYAHGGLVSSTPAQGATVDAPVEAVSLAFTEKPAQFAFFAVYAPSGIRVDKPWSHAEPFRLDRPVKEYQLVDGAWQPREFTAGFPARVPVAHWPERGPYVVRYQSVASDGEPVAGEVRFTYGGAVTAAPPGWSPPTGGPTAELLAAAPAPSGIVAAAPSGTVAAAPVPDDRGPWPWLVPILLVVAVAGAVALAVTGRRTTTRRS</sequence>
<dbReference type="SUPFAM" id="SSF81296">
    <property type="entry name" value="E set domains"/>
    <property type="match status" value="1"/>
</dbReference>
<dbReference type="AlphaFoldDB" id="A0A7W7MRR4"/>
<dbReference type="Proteomes" id="UP000578112">
    <property type="component" value="Unassembled WGS sequence"/>
</dbReference>
<accession>A0A7W7MRR4</accession>
<comment type="caution">
    <text evidence="6">The sequence shown here is derived from an EMBL/GenBank/DDBJ whole genome shotgun (WGS) entry which is preliminary data.</text>
</comment>
<keyword evidence="3" id="KW-0812">Transmembrane</keyword>
<feature type="signal peptide" evidence="4">
    <location>
        <begin position="1"/>
        <end position="22"/>
    </location>
</feature>
<evidence type="ECO:0000313" key="6">
    <source>
        <dbReference type="EMBL" id="MBB4764556.1"/>
    </source>
</evidence>
<dbReference type="InterPro" id="IPR014755">
    <property type="entry name" value="Cu-Rt/internalin_Ig-like"/>
</dbReference>
<evidence type="ECO:0000256" key="4">
    <source>
        <dbReference type="SAM" id="SignalP"/>
    </source>
</evidence>
<organism evidence="6 7">
    <name type="scientific">Actinoplanes digitatis</name>
    <dbReference type="NCBI Taxonomy" id="1868"/>
    <lineage>
        <taxon>Bacteria</taxon>
        <taxon>Bacillati</taxon>
        <taxon>Actinomycetota</taxon>
        <taxon>Actinomycetes</taxon>
        <taxon>Micromonosporales</taxon>
        <taxon>Micromonosporaceae</taxon>
        <taxon>Actinoplanes</taxon>
    </lineage>
</organism>
<keyword evidence="7" id="KW-1185">Reference proteome</keyword>
<name>A0A7W7MRR4_9ACTN</name>
<evidence type="ECO:0000256" key="3">
    <source>
        <dbReference type="SAM" id="Phobius"/>
    </source>
</evidence>
<dbReference type="EMBL" id="JACHNH010000001">
    <property type="protein sequence ID" value="MBB4764556.1"/>
    <property type="molecule type" value="Genomic_DNA"/>
</dbReference>
<dbReference type="GO" id="GO:0046688">
    <property type="term" value="P:response to copper ion"/>
    <property type="evidence" value="ECO:0007669"/>
    <property type="project" value="InterPro"/>
</dbReference>
<gene>
    <name evidence="6" type="ORF">BJ971_005112</name>
</gene>
<evidence type="ECO:0000256" key="1">
    <source>
        <dbReference type="ARBA" id="ARBA00022729"/>
    </source>
</evidence>
<evidence type="ECO:0000313" key="7">
    <source>
        <dbReference type="Proteomes" id="UP000578112"/>
    </source>
</evidence>
<dbReference type="Pfam" id="PF04234">
    <property type="entry name" value="CopC"/>
    <property type="match status" value="1"/>
</dbReference>
<dbReference type="GO" id="GO:0042597">
    <property type="term" value="C:periplasmic space"/>
    <property type="evidence" value="ECO:0007669"/>
    <property type="project" value="InterPro"/>
</dbReference>
<feature type="transmembrane region" description="Helical" evidence="3">
    <location>
        <begin position="193"/>
        <end position="213"/>
    </location>
</feature>